<protein>
    <submittedName>
        <fullName evidence="8">Na+:solute symporter</fullName>
    </submittedName>
</protein>
<dbReference type="GO" id="GO:0005412">
    <property type="term" value="F:D-glucose:sodium symporter activity"/>
    <property type="evidence" value="ECO:0007669"/>
    <property type="project" value="TreeGrafter"/>
</dbReference>
<gene>
    <name evidence="8" type="ORF">NM125_06465</name>
</gene>
<feature type="transmembrane region" description="Helical" evidence="7">
    <location>
        <begin position="159"/>
        <end position="179"/>
    </location>
</feature>
<dbReference type="PANTHER" id="PTHR11819:SF77">
    <property type="entry name" value="SODIUM_GLUCOSE COTRANSPORT PROTEIN"/>
    <property type="match status" value="1"/>
</dbReference>
<accession>A0A9X2RDD9</accession>
<dbReference type="PROSITE" id="PS50283">
    <property type="entry name" value="NA_SOLUT_SYMP_3"/>
    <property type="match status" value="1"/>
</dbReference>
<keyword evidence="9" id="KW-1185">Reference proteome</keyword>
<dbReference type="RefSeq" id="WP_255133971.1">
    <property type="nucleotide sequence ID" value="NZ_JANDBC010000001.1"/>
</dbReference>
<proteinExistence type="inferred from homology"/>
<organism evidence="8 9">
    <name type="scientific">Gracilimonas sediminicola</name>
    <dbReference type="NCBI Taxonomy" id="2952158"/>
    <lineage>
        <taxon>Bacteria</taxon>
        <taxon>Pseudomonadati</taxon>
        <taxon>Balneolota</taxon>
        <taxon>Balneolia</taxon>
        <taxon>Balneolales</taxon>
        <taxon>Balneolaceae</taxon>
        <taxon>Gracilimonas</taxon>
    </lineage>
</organism>
<dbReference type="CDD" id="cd11477">
    <property type="entry name" value="SLC5sbd_u1"/>
    <property type="match status" value="1"/>
</dbReference>
<keyword evidence="4 7" id="KW-1133">Transmembrane helix</keyword>
<feature type="transmembrane region" description="Helical" evidence="7">
    <location>
        <begin position="127"/>
        <end position="147"/>
    </location>
</feature>
<dbReference type="GO" id="GO:0005886">
    <property type="term" value="C:plasma membrane"/>
    <property type="evidence" value="ECO:0007669"/>
    <property type="project" value="TreeGrafter"/>
</dbReference>
<feature type="transmembrane region" description="Helical" evidence="7">
    <location>
        <begin position="45"/>
        <end position="66"/>
    </location>
</feature>
<feature type="transmembrane region" description="Helical" evidence="7">
    <location>
        <begin position="278"/>
        <end position="308"/>
    </location>
</feature>
<evidence type="ECO:0000256" key="3">
    <source>
        <dbReference type="ARBA" id="ARBA00022692"/>
    </source>
</evidence>
<sequence>MPFETADYLVVAGYILLMIAVAWAAKVRGQESLDDFFAGGKNLPWWLVGVSMVATTFAADTPLAITGIVAKQGIAGNWFWWNWMISGIVTVFIYAKLWKRADVITDVEFIELRYGGKPASFLRGFRALYFAFPFNCIIMGWVTVGMAKILTVVTGADQWVAILVLYGLIGIYIAISGLWGVMVTDFVQFILAMAGTIALAYFSVDHVGGLSELKSQLGEVANYDILSFNPFTNPEIALTTAFIWLGMNWWAAWYPGAEPGGGGYIAQRMFSAKDEKNAVGGTLLFNILMYAVRPWPWILVGLVALVVFPGLEDPETGYPLMMLEVLPVGWMGLLMVAFLSAFVSTISTQLNWGTSYVVNDFYKRFIKNEEEFENKEKAQKHYVFISRVATLLMAALGVGVSYFFDSVSGGWEFILSLSAGIGGVLLLRWFWWRINAWSEISAMIAAFAGAVFSNQMGYDFSGSMIFTTTFSTIIWLAATFVTKPESEETLKKFYAKVTPMGSWSGYRDGNYTTDRLLPQLVNIGMSLGAIFFFLYGLGQIFFFNTGTGIGFLLGGCIFVWAVVRKI</sequence>
<evidence type="ECO:0000313" key="8">
    <source>
        <dbReference type="EMBL" id="MCP9291220.1"/>
    </source>
</evidence>
<dbReference type="AlphaFoldDB" id="A0A9X2RDD9"/>
<dbReference type="InterPro" id="IPR038377">
    <property type="entry name" value="Na/Glc_symporter_sf"/>
</dbReference>
<evidence type="ECO:0000256" key="6">
    <source>
        <dbReference type="RuleBase" id="RU362091"/>
    </source>
</evidence>
<reference evidence="8" key="1">
    <citation type="submission" date="2022-06" db="EMBL/GenBank/DDBJ databases">
        <title>Gracilimonas sp. CAU 1638 isolated from sea sediment.</title>
        <authorList>
            <person name="Kim W."/>
        </authorList>
    </citation>
    <scope>NUCLEOTIDE SEQUENCE</scope>
    <source>
        <strain evidence="8">CAU 1638</strain>
    </source>
</reference>
<evidence type="ECO:0000313" key="9">
    <source>
        <dbReference type="Proteomes" id="UP001139125"/>
    </source>
</evidence>
<dbReference type="InterPro" id="IPR001734">
    <property type="entry name" value="Na/solute_symporter"/>
</dbReference>
<dbReference type="Proteomes" id="UP001139125">
    <property type="component" value="Unassembled WGS sequence"/>
</dbReference>
<feature type="transmembrane region" description="Helical" evidence="7">
    <location>
        <begin position="328"/>
        <end position="346"/>
    </location>
</feature>
<keyword evidence="5 7" id="KW-0472">Membrane</keyword>
<evidence type="ECO:0000256" key="4">
    <source>
        <dbReference type="ARBA" id="ARBA00022989"/>
    </source>
</evidence>
<feature type="transmembrane region" description="Helical" evidence="7">
    <location>
        <begin position="236"/>
        <end position="257"/>
    </location>
</feature>
<comment type="caution">
    <text evidence="8">The sequence shown here is derived from an EMBL/GenBank/DDBJ whole genome shotgun (WGS) entry which is preliminary data.</text>
</comment>
<dbReference type="PANTHER" id="PTHR11819">
    <property type="entry name" value="SOLUTE CARRIER FAMILY 5"/>
    <property type="match status" value="1"/>
</dbReference>
<feature type="transmembrane region" description="Helical" evidence="7">
    <location>
        <begin position="516"/>
        <end position="535"/>
    </location>
</feature>
<comment type="similarity">
    <text evidence="2 6">Belongs to the sodium:solute symporter (SSF) (TC 2.A.21) family.</text>
</comment>
<comment type="subcellular location">
    <subcellularLocation>
        <location evidence="1">Membrane</location>
        <topology evidence="1">Multi-pass membrane protein</topology>
    </subcellularLocation>
</comment>
<feature type="transmembrane region" description="Helical" evidence="7">
    <location>
        <begin position="541"/>
        <end position="563"/>
    </location>
</feature>
<feature type="transmembrane region" description="Helical" evidence="7">
    <location>
        <begin position="78"/>
        <end position="95"/>
    </location>
</feature>
<name>A0A9X2RDD9_9BACT</name>
<feature type="transmembrane region" description="Helical" evidence="7">
    <location>
        <begin position="410"/>
        <end position="431"/>
    </location>
</feature>
<evidence type="ECO:0000256" key="1">
    <source>
        <dbReference type="ARBA" id="ARBA00004141"/>
    </source>
</evidence>
<dbReference type="Pfam" id="PF00474">
    <property type="entry name" value="SSF"/>
    <property type="match status" value="1"/>
</dbReference>
<feature type="transmembrane region" description="Helical" evidence="7">
    <location>
        <begin position="384"/>
        <end position="404"/>
    </location>
</feature>
<feature type="transmembrane region" description="Helical" evidence="7">
    <location>
        <begin position="6"/>
        <end position="25"/>
    </location>
</feature>
<dbReference type="Gene3D" id="1.20.1730.10">
    <property type="entry name" value="Sodium/glucose cotransporter"/>
    <property type="match status" value="1"/>
</dbReference>
<evidence type="ECO:0000256" key="5">
    <source>
        <dbReference type="ARBA" id="ARBA00023136"/>
    </source>
</evidence>
<evidence type="ECO:0000256" key="2">
    <source>
        <dbReference type="ARBA" id="ARBA00006434"/>
    </source>
</evidence>
<evidence type="ECO:0000256" key="7">
    <source>
        <dbReference type="SAM" id="Phobius"/>
    </source>
</evidence>
<keyword evidence="3 7" id="KW-0812">Transmembrane</keyword>
<dbReference type="EMBL" id="JANDBC010000001">
    <property type="protein sequence ID" value="MCP9291220.1"/>
    <property type="molecule type" value="Genomic_DNA"/>
</dbReference>
<feature type="transmembrane region" description="Helical" evidence="7">
    <location>
        <begin position="186"/>
        <end position="204"/>
    </location>
</feature>
<feature type="transmembrane region" description="Helical" evidence="7">
    <location>
        <begin position="464"/>
        <end position="482"/>
    </location>
</feature>